<comment type="caution">
    <text evidence="3">The sequence shown here is derived from an EMBL/GenBank/DDBJ whole genome shotgun (WGS) entry which is preliminary data.</text>
</comment>
<feature type="chain" id="PRO_5001698704" evidence="2">
    <location>
        <begin position="19"/>
        <end position="340"/>
    </location>
</feature>
<evidence type="ECO:0000313" key="3">
    <source>
        <dbReference type="EMBL" id="KEO92511.1"/>
    </source>
</evidence>
<dbReference type="AlphaFoldDB" id="A0A074MCG6"/>
<dbReference type="Gene3D" id="3.40.50.1460">
    <property type="match status" value="1"/>
</dbReference>
<evidence type="ECO:0000313" key="4">
    <source>
        <dbReference type="Proteomes" id="UP000027866"/>
    </source>
</evidence>
<evidence type="ECO:0000256" key="2">
    <source>
        <dbReference type="SAM" id="SignalP"/>
    </source>
</evidence>
<sequence>MKRGAITVGVWASLLALAAPSAANPNQPPPHTAPFPDLSTGKDRNEARASFDLGPHMQRGISVAQVLEQRERLDAALGALQPQRRGILDAYVVTVALDSDPVFAREAREAGRVLERRYGAKGRTLVLAGPDGARDDRPHGSIRALVLVLARIAELMDRNEDALVLYTTSHGAPFGLTYHYGDTGYGILSPARLKAVLGELGIERRVLIVSACYSGIFIPELASPDSAIMTAAAGNRTSFGCEADNDWTFYGDAMINRALRKPLPLAEAAQEANRTIAGWEANLRLFASLPQFSIGDGAKAWLAELEANLPATAGEPVGRSTFEAAKAKLASQPAPPAARR</sequence>
<keyword evidence="4" id="KW-1185">Reference proteome</keyword>
<feature type="signal peptide" evidence="2">
    <location>
        <begin position="1"/>
        <end position="18"/>
    </location>
</feature>
<proteinExistence type="predicted"/>
<dbReference type="Proteomes" id="UP000027866">
    <property type="component" value="Unassembled WGS sequence"/>
</dbReference>
<reference evidence="3 4" key="1">
    <citation type="submission" date="2014-04" db="EMBL/GenBank/DDBJ databases">
        <title>A comprehensive comparison of genomes of Erythrobacter spp. Strains.</title>
        <authorList>
            <person name="Zheng Q."/>
        </authorList>
    </citation>
    <scope>NUCLEOTIDE SEQUENCE [LARGE SCALE GENOMIC DNA]</scope>
    <source>
        <strain evidence="3 4">DSM 8509</strain>
    </source>
</reference>
<dbReference type="InterPro" id="IPR001096">
    <property type="entry name" value="Peptidase_C13"/>
</dbReference>
<keyword evidence="2" id="KW-0732">Signal</keyword>
<dbReference type="RefSeq" id="WP_069297478.1">
    <property type="nucleotide sequence ID" value="NZ_CP017057.1"/>
</dbReference>
<dbReference type="GO" id="GO:0008233">
    <property type="term" value="F:peptidase activity"/>
    <property type="evidence" value="ECO:0007669"/>
    <property type="project" value="InterPro"/>
</dbReference>
<accession>A0A074MCG6</accession>
<name>A0A074MCG6_9SPHN</name>
<dbReference type="KEGG" id="elq:Ga0102493_112328"/>
<dbReference type="OrthoDB" id="345222at2"/>
<dbReference type="Pfam" id="PF01650">
    <property type="entry name" value="Peptidase_C13"/>
    <property type="match status" value="1"/>
</dbReference>
<evidence type="ECO:0000256" key="1">
    <source>
        <dbReference type="SAM" id="MobiDB-lite"/>
    </source>
</evidence>
<dbReference type="GO" id="GO:0006508">
    <property type="term" value="P:proteolysis"/>
    <property type="evidence" value="ECO:0007669"/>
    <property type="project" value="InterPro"/>
</dbReference>
<dbReference type="EMBL" id="JMIX01000009">
    <property type="protein sequence ID" value="KEO92511.1"/>
    <property type="molecule type" value="Genomic_DNA"/>
</dbReference>
<feature type="region of interest" description="Disordered" evidence="1">
    <location>
        <begin position="22"/>
        <end position="43"/>
    </location>
</feature>
<dbReference type="PATRIC" id="fig|39960.10.peg.1423"/>
<protein>
    <submittedName>
        <fullName evidence="3">Peptidase C13</fullName>
    </submittedName>
</protein>
<organism evidence="3 4">
    <name type="scientific">Erythrobacter litoralis</name>
    <dbReference type="NCBI Taxonomy" id="39960"/>
    <lineage>
        <taxon>Bacteria</taxon>
        <taxon>Pseudomonadati</taxon>
        <taxon>Pseudomonadota</taxon>
        <taxon>Alphaproteobacteria</taxon>
        <taxon>Sphingomonadales</taxon>
        <taxon>Erythrobacteraceae</taxon>
        <taxon>Erythrobacter/Porphyrobacter group</taxon>
        <taxon>Erythrobacter</taxon>
    </lineage>
</organism>
<gene>
    <name evidence="3" type="ORF">EH32_14725</name>
</gene>